<reference evidence="3" key="2">
    <citation type="submission" date="2025-08" db="UniProtKB">
        <authorList>
            <consortium name="RefSeq"/>
        </authorList>
    </citation>
    <scope>IDENTIFICATION</scope>
    <source>
        <tissue evidence="3">Leaves</tissue>
    </source>
</reference>
<feature type="domain" description="Reverse transcriptase zinc-binding" evidence="1">
    <location>
        <begin position="2"/>
        <end position="60"/>
    </location>
</feature>
<proteinExistence type="predicted"/>
<dbReference type="GeneID" id="113711183"/>
<dbReference type="OrthoDB" id="1751712at2759"/>
<organism evidence="2 3">
    <name type="scientific">Coffea arabica</name>
    <name type="common">Arabian coffee</name>
    <dbReference type="NCBI Taxonomy" id="13443"/>
    <lineage>
        <taxon>Eukaryota</taxon>
        <taxon>Viridiplantae</taxon>
        <taxon>Streptophyta</taxon>
        <taxon>Embryophyta</taxon>
        <taxon>Tracheophyta</taxon>
        <taxon>Spermatophyta</taxon>
        <taxon>Magnoliopsida</taxon>
        <taxon>eudicotyledons</taxon>
        <taxon>Gunneridae</taxon>
        <taxon>Pentapetalae</taxon>
        <taxon>asterids</taxon>
        <taxon>lamiids</taxon>
        <taxon>Gentianales</taxon>
        <taxon>Rubiaceae</taxon>
        <taxon>Ixoroideae</taxon>
        <taxon>Gardenieae complex</taxon>
        <taxon>Bertiereae - Coffeeae clade</taxon>
        <taxon>Coffeeae</taxon>
        <taxon>Coffea</taxon>
    </lineage>
</organism>
<evidence type="ECO:0000259" key="1">
    <source>
        <dbReference type="Pfam" id="PF13966"/>
    </source>
</evidence>
<accession>A0A6P6UH17</accession>
<evidence type="ECO:0000313" key="3">
    <source>
        <dbReference type="RefSeq" id="XP_027090165.1"/>
    </source>
</evidence>
<dbReference type="Pfam" id="PF13966">
    <property type="entry name" value="zf-RVT"/>
    <property type="match status" value="1"/>
</dbReference>
<dbReference type="Proteomes" id="UP001652660">
    <property type="component" value="Chromosome 10e"/>
</dbReference>
<evidence type="ECO:0000313" key="2">
    <source>
        <dbReference type="Proteomes" id="UP001652660"/>
    </source>
</evidence>
<dbReference type="RefSeq" id="XP_027090165.1">
    <property type="nucleotide sequence ID" value="XM_027234364.1"/>
</dbReference>
<name>A0A6P6UH17_COFAR</name>
<protein>
    <recommendedName>
        <fullName evidence="1">Reverse transcriptase zinc-binding domain-containing protein</fullName>
    </recommendedName>
</protein>
<keyword evidence="2" id="KW-1185">Reference proteome</keyword>
<gene>
    <name evidence="3" type="primary">LOC113711183</name>
</gene>
<dbReference type="InterPro" id="IPR026960">
    <property type="entry name" value="RVT-Znf"/>
</dbReference>
<dbReference type="AlphaFoldDB" id="A0A6P6UH17"/>
<reference evidence="2" key="1">
    <citation type="journal article" date="2025" name="Foods">
        <title>Unveiling the Microbial Signatures of Arabica Coffee Cherries: Insights into Ripeness Specific Diversity, Functional Traits, and Implications for Quality and Safety.</title>
        <authorList>
            <consortium name="RefSeq"/>
            <person name="Tenea G.N."/>
            <person name="Cifuentes V."/>
            <person name="Reyes P."/>
            <person name="Cevallos-Vallejos M."/>
        </authorList>
    </citation>
    <scope>NUCLEOTIDE SEQUENCE [LARGE SCALE GENOMIC DNA]</scope>
</reference>
<sequence>MKIKHKQKLLVWKILHQALPCREALHKRTSKGDIICKICGENSETVEHIFFHCKQAQMIWRIAPLQWDGLKEHTADFRRWWTMLMEVQTRKEGREHINLTVNILWQIWKARNAAEFDGKDTHPMEVIRKAIKDCKEYHQSQQIQHQLSMSETETV</sequence>